<dbReference type="GO" id="GO:0005524">
    <property type="term" value="F:ATP binding"/>
    <property type="evidence" value="ECO:0007669"/>
    <property type="project" value="UniProtKB-KW"/>
</dbReference>
<evidence type="ECO:0000256" key="3">
    <source>
        <dbReference type="ARBA" id="ARBA00022840"/>
    </source>
</evidence>
<name>A0A4Q9DPR4_9BACL</name>
<feature type="domain" description="ABC transporter" evidence="4">
    <location>
        <begin position="18"/>
        <end position="255"/>
    </location>
</feature>
<evidence type="ECO:0000256" key="2">
    <source>
        <dbReference type="ARBA" id="ARBA00022741"/>
    </source>
</evidence>
<accession>A0A4Q9DPR4</accession>
<dbReference type="InterPro" id="IPR050763">
    <property type="entry name" value="ABC_transporter_ATP-binding"/>
</dbReference>
<evidence type="ECO:0000259" key="4">
    <source>
        <dbReference type="PROSITE" id="PS50893"/>
    </source>
</evidence>
<dbReference type="GO" id="GO:0016887">
    <property type="term" value="F:ATP hydrolysis activity"/>
    <property type="evidence" value="ECO:0007669"/>
    <property type="project" value="InterPro"/>
</dbReference>
<evidence type="ECO:0000256" key="1">
    <source>
        <dbReference type="ARBA" id="ARBA00022448"/>
    </source>
</evidence>
<keyword evidence="1" id="KW-0813">Transport</keyword>
<dbReference type="SUPFAM" id="SSF52540">
    <property type="entry name" value="P-loop containing nucleoside triphosphate hydrolases"/>
    <property type="match status" value="1"/>
</dbReference>
<dbReference type="PANTHER" id="PTHR42711:SF1">
    <property type="entry name" value="ABC-TRANSPORT PROTEIN, ATP-BINDING COMPONENT"/>
    <property type="match status" value="1"/>
</dbReference>
<organism evidence="5 6">
    <name type="scientific">Paenibacillus thalictri</name>
    <dbReference type="NCBI Taxonomy" id="2527873"/>
    <lineage>
        <taxon>Bacteria</taxon>
        <taxon>Bacillati</taxon>
        <taxon>Bacillota</taxon>
        <taxon>Bacilli</taxon>
        <taxon>Bacillales</taxon>
        <taxon>Paenibacillaceae</taxon>
        <taxon>Paenibacillus</taxon>
    </lineage>
</organism>
<dbReference type="EMBL" id="SIRE01000010">
    <property type="protein sequence ID" value="TBL78323.1"/>
    <property type="molecule type" value="Genomic_DNA"/>
</dbReference>
<comment type="caution">
    <text evidence="5">The sequence shown here is derived from an EMBL/GenBank/DDBJ whole genome shotgun (WGS) entry which is preliminary data.</text>
</comment>
<evidence type="ECO:0000313" key="5">
    <source>
        <dbReference type="EMBL" id="TBL78323.1"/>
    </source>
</evidence>
<dbReference type="OrthoDB" id="9804819at2"/>
<dbReference type="InterPro" id="IPR027417">
    <property type="entry name" value="P-loop_NTPase"/>
</dbReference>
<protein>
    <submittedName>
        <fullName evidence="5">ATP-binding cassette domain-containing protein</fullName>
    </submittedName>
</protein>
<dbReference type="PROSITE" id="PS50893">
    <property type="entry name" value="ABC_TRANSPORTER_2"/>
    <property type="match status" value="1"/>
</dbReference>
<dbReference type="InterPro" id="IPR003439">
    <property type="entry name" value="ABC_transporter-like_ATP-bd"/>
</dbReference>
<keyword evidence="3 5" id="KW-0067">ATP-binding</keyword>
<dbReference type="InterPro" id="IPR003593">
    <property type="entry name" value="AAA+_ATPase"/>
</dbReference>
<keyword evidence="6" id="KW-1185">Reference proteome</keyword>
<dbReference type="SMART" id="SM00382">
    <property type="entry name" value="AAA"/>
    <property type="match status" value="1"/>
</dbReference>
<keyword evidence="2" id="KW-0547">Nucleotide-binding</keyword>
<sequence length="325" mass="36238">MIELNGINKSFKVAKRSAGLRQAVKALFVREHKIVEALHNISFSIQEGDIVGYIGPNGAGKSTTIKVMSGILVPDCGSCSIMGYTPWLERTSYVRHIGVVFGQRTQLWWDVPVIDSFELLRDIYKIPEALYKSNLTMLADHLALGELLYTPVRQLSLGQRMRCELAASLLHDPKILFLDEPTIGLDAVSKIAVRQFIKTINQEKGVTVILTTHDMNDIEALANRILMIGKGTLLYDGTLDDLRGRFGTERIVTADYAVHEKAVDIPGAVRLSWSPERAVFSVNTDRMPIAKVIAGLSEQVDLKDVSIETKPVEELIIQLYKEHQI</sequence>
<proteinExistence type="predicted"/>
<dbReference type="AlphaFoldDB" id="A0A4Q9DPR4"/>
<evidence type="ECO:0000313" key="6">
    <source>
        <dbReference type="Proteomes" id="UP000293142"/>
    </source>
</evidence>
<dbReference type="Pfam" id="PF00005">
    <property type="entry name" value="ABC_tran"/>
    <property type="match status" value="1"/>
</dbReference>
<reference evidence="5 6" key="1">
    <citation type="submission" date="2019-02" db="EMBL/GenBank/DDBJ databases">
        <title>Paenibacillus sp. nov., isolated from surface-sterilized tissue of Thalictrum simplex L.</title>
        <authorList>
            <person name="Tuo L."/>
        </authorList>
    </citation>
    <scope>NUCLEOTIDE SEQUENCE [LARGE SCALE GENOMIC DNA]</scope>
    <source>
        <strain evidence="5 6">N2SHLJ1</strain>
    </source>
</reference>
<dbReference type="Proteomes" id="UP000293142">
    <property type="component" value="Unassembled WGS sequence"/>
</dbReference>
<dbReference type="PANTHER" id="PTHR42711">
    <property type="entry name" value="ABC TRANSPORTER ATP-BINDING PROTEIN"/>
    <property type="match status" value="1"/>
</dbReference>
<dbReference type="RefSeq" id="WP_131014307.1">
    <property type="nucleotide sequence ID" value="NZ_SIRE01000010.1"/>
</dbReference>
<gene>
    <name evidence="5" type="ORF">EYB31_15785</name>
</gene>
<dbReference type="Gene3D" id="3.40.50.300">
    <property type="entry name" value="P-loop containing nucleotide triphosphate hydrolases"/>
    <property type="match status" value="1"/>
</dbReference>